<gene>
    <name evidence="3" type="ORF">SAMN05216272_104178</name>
</gene>
<dbReference type="InterPro" id="IPR012577">
    <property type="entry name" value="NIPSNAP"/>
</dbReference>
<feature type="domain" description="NIPSNAP" evidence="2">
    <location>
        <begin position="6"/>
        <end position="100"/>
    </location>
</feature>
<dbReference type="PANTHER" id="PTHR21017:SF17">
    <property type="entry name" value="PROTEIN NIPSNAP"/>
    <property type="match status" value="1"/>
</dbReference>
<organism evidence="3 4">
    <name type="scientific">Pseudomonas panipatensis</name>
    <dbReference type="NCBI Taxonomy" id="428992"/>
    <lineage>
        <taxon>Bacteria</taxon>
        <taxon>Pseudomonadati</taxon>
        <taxon>Pseudomonadota</taxon>
        <taxon>Gammaproteobacteria</taxon>
        <taxon>Pseudomonadales</taxon>
        <taxon>Pseudomonadaceae</taxon>
        <taxon>Pseudomonas</taxon>
    </lineage>
</organism>
<dbReference type="Gene3D" id="3.30.70.100">
    <property type="match status" value="1"/>
</dbReference>
<dbReference type="Proteomes" id="UP000199636">
    <property type="component" value="Unassembled WGS sequence"/>
</dbReference>
<dbReference type="OrthoDB" id="6182832at2"/>
<dbReference type="InterPro" id="IPR011008">
    <property type="entry name" value="Dimeric_a/b-barrel"/>
</dbReference>
<dbReference type="STRING" id="428992.SAMN05216272_104178"/>
<keyword evidence="4" id="KW-1185">Reference proteome</keyword>
<evidence type="ECO:0000259" key="2">
    <source>
        <dbReference type="Pfam" id="PF07978"/>
    </source>
</evidence>
<comment type="similarity">
    <text evidence="1">Belongs to the NipSnap family.</text>
</comment>
<dbReference type="Pfam" id="PF07978">
    <property type="entry name" value="NIPSNAP"/>
    <property type="match status" value="1"/>
</dbReference>
<evidence type="ECO:0000313" key="4">
    <source>
        <dbReference type="Proteomes" id="UP000199636"/>
    </source>
</evidence>
<reference evidence="4" key="1">
    <citation type="submission" date="2016-10" db="EMBL/GenBank/DDBJ databases">
        <authorList>
            <person name="Varghese N."/>
            <person name="Submissions S."/>
        </authorList>
    </citation>
    <scope>NUCLEOTIDE SEQUENCE [LARGE SCALE GENOMIC DNA]</scope>
    <source>
        <strain evidence="4">CCM 7469</strain>
    </source>
</reference>
<dbReference type="SUPFAM" id="SSF54909">
    <property type="entry name" value="Dimeric alpha+beta barrel"/>
    <property type="match status" value="1"/>
</dbReference>
<protein>
    <submittedName>
        <fullName evidence="3">NIPSNAP protein</fullName>
    </submittedName>
</protein>
<name>A0A1G8GD99_9PSED</name>
<dbReference type="PANTHER" id="PTHR21017">
    <property type="entry name" value="NIPSNAP-RELATED"/>
    <property type="match status" value="1"/>
</dbReference>
<dbReference type="EMBL" id="FNDS01000004">
    <property type="protein sequence ID" value="SDH92310.1"/>
    <property type="molecule type" value="Genomic_DNA"/>
</dbReference>
<dbReference type="InterPro" id="IPR051557">
    <property type="entry name" value="NipSnap_domain"/>
</dbReference>
<dbReference type="RefSeq" id="WP_090262610.1">
    <property type="nucleotide sequence ID" value="NZ_FNDS01000004.1"/>
</dbReference>
<dbReference type="AlphaFoldDB" id="A0A1G8GD99"/>
<evidence type="ECO:0000313" key="3">
    <source>
        <dbReference type="EMBL" id="SDH92310.1"/>
    </source>
</evidence>
<sequence>MNVIDHRLYTIRPRGMAEFLEIFDRLALPVLRRHLGEPLGFYVSSIGPLNQVLHLWGYQSLDDFERRSAARDADPDFPAYLQASAHLVIAQETRILRPADLPSLR</sequence>
<accession>A0A1G8GD99</accession>
<proteinExistence type="inferred from homology"/>
<evidence type="ECO:0000256" key="1">
    <source>
        <dbReference type="ARBA" id="ARBA00005291"/>
    </source>
</evidence>